<reference evidence="4" key="1">
    <citation type="submission" date="2012-05" db="EMBL/GenBank/DDBJ databases">
        <title>Whole Genome Assembly of Lutzomyia longipalpis.</title>
        <authorList>
            <person name="Richards S."/>
            <person name="Qu C."/>
            <person name="Dillon R."/>
            <person name="Worley K."/>
            <person name="Scherer S."/>
            <person name="Batterton M."/>
            <person name="Taylor A."/>
            <person name="Hawes A."/>
            <person name="Hernandez B."/>
            <person name="Kovar C."/>
            <person name="Mandapat C."/>
            <person name="Pham C."/>
            <person name="Qu C."/>
            <person name="Jing C."/>
            <person name="Bess C."/>
            <person name="Bandaranaike D."/>
            <person name="Ngo D."/>
            <person name="Ongeri F."/>
            <person name="Arias F."/>
            <person name="Lara F."/>
            <person name="Weissenberger G."/>
            <person name="Kamau G."/>
            <person name="Han H."/>
            <person name="Shen H."/>
            <person name="Dinh H."/>
            <person name="Khalil I."/>
            <person name="Jones J."/>
            <person name="Shafer J."/>
            <person name="Jayaseelan J."/>
            <person name="Quiroz J."/>
            <person name="Blankenburg K."/>
            <person name="Nguyen L."/>
            <person name="Jackson L."/>
            <person name="Francisco L."/>
            <person name="Tang L.-Y."/>
            <person name="Pu L.-L."/>
            <person name="Perales L."/>
            <person name="Lorensuhewa L."/>
            <person name="Munidasa M."/>
            <person name="Coyle M."/>
            <person name="Taylor M."/>
            <person name="Puazo M."/>
            <person name="Firestine M."/>
            <person name="Scheel M."/>
            <person name="Javaid M."/>
            <person name="Wang M."/>
            <person name="Li M."/>
            <person name="Tabassum N."/>
            <person name="Saada N."/>
            <person name="Osuji N."/>
            <person name="Aqrawi P."/>
            <person name="Fu Q."/>
            <person name="Thornton R."/>
            <person name="Raj R."/>
            <person name="Goodspeed R."/>
            <person name="Mata R."/>
            <person name="Najjar R."/>
            <person name="Gubbala S."/>
            <person name="Lee S."/>
            <person name="Denson S."/>
            <person name="Patil S."/>
            <person name="Macmil S."/>
            <person name="Qi S."/>
            <person name="Matskevitch T."/>
            <person name="Palculict T."/>
            <person name="Mathew T."/>
            <person name="Vee V."/>
            <person name="Velamala V."/>
            <person name="Korchina V."/>
            <person name="Cai W."/>
            <person name="Liu W."/>
            <person name="Dai W."/>
            <person name="Zou X."/>
            <person name="Zhu Y."/>
            <person name="Zhang Y."/>
            <person name="Wu Y.-Q."/>
            <person name="Xin Y."/>
            <person name="Nazarath L."/>
            <person name="Kovar C."/>
            <person name="Han Y."/>
            <person name="Muzny D."/>
            <person name="Gibbs R."/>
        </authorList>
    </citation>
    <scope>NUCLEOTIDE SEQUENCE [LARGE SCALE GENOMIC DNA]</scope>
    <source>
        <strain evidence="4">Jacobina</strain>
    </source>
</reference>
<dbReference type="VEuPathDB" id="VectorBase:LLONM1_001942"/>
<dbReference type="GO" id="GO:0010038">
    <property type="term" value="P:response to metal ion"/>
    <property type="evidence" value="ECO:0007669"/>
    <property type="project" value="InterPro"/>
</dbReference>
<dbReference type="EMBL" id="GITU01003981">
    <property type="protein sequence ID" value="MBC1172684.1"/>
    <property type="molecule type" value="Transcribed_RNA"/>
</dbReference>
<evidence type="ECO:0000313" key="4">
    <source>
        <dbReference type="Proteomes" id="UP000092461"/>
    </source>
</evidence>
<name>A0A1B0CAF6_LUTLO</name>
<evidence type="ECO:0000313" key="3">
    <source>
        <dbReference type="EnsemblMetazoa" id="LLOJ000929-PA"/>
    </source>
</evidence>
<organism evidence="3 4">
    <name type="scientific">Lutzomyia longipalpis</name>
    <name type="common">Sand fly</name>
    <dbReference type="NCBI Taxonomy" id="7200"/>
    <lineage>
        <taxon>Eukaryota</taxon>
        <taxon>Metazoa</taxon>
        <taxon>Ecdysozoa</taxon>
        <taxon>Arthropoda</taxon>
        <taxon>Hexapoda</taxon>
        <taxon>Insecta</taxon>
        <taxon>Pterygota</taxon>
        <taxon>Neoptera</taxon>
        <taxon>Endopterygota</taxon>
        <taxon>Diptera</taxon>
        <taxon>Nematocera</taxon>
        <taxon>Psychodoidea</taxon>
        <taxon>Psychodidae</taxon>
        <taxon>Lutzomyia</taxon>
        <taxon>Lutzomyia</taxon>
    </lineage>
</organism>
<dbReference type="GO" id="GO:0005507">
    <property type="term" value="F:copper ion binding"/>
    <property type="evidence" value="ECO:0007669"/>
    <property type="project" value="TreeGrafter"/>
</dbReference>
<keyword evidence="4" id="KW-1185">Reference proteome</keyword>
<reference evidence="3" key="3">
    <citation type="submission" date="2020-05" db="UniProtKB">
        <authorList>
            <consortium name="EnsemblMetazoa"/>
        </authorList>
    </citation>
    <scope>IDENTIFICATION</scope>
    <source>
        <strain evidence="3">Jacobina</strain>
    </source>
</reference>
<dbReference type="EMBL" id="AJWK01003746">
    <property type="status" value="NOT_ANNOTATED_CDS"/>
    <property type="molecule type" value="Genomic_DNA"/>
</dbReference>
<dbReference type="Gene3D" id="3.30.70.120">
    <property type="match status" value="1"/>
</dbReference>
<evidence type="ECO:0000313" key="2">
    <source>
        <dbReference type="EMBL" id="MBC1172684.1"/>
    </source>
</evidence>
<dbReference type="InterPro" id="IPR011322">
    <property type="entry name" value="N-reg_PII-like_a/b"/>
</dbReference>
<comment type="similarity">
    <text evidence="1">Belongs to the CutA family.</text>
</comment>
<dbReference type="PANTHER" id="PTHR23419">
    <property type="entry name" value="DIVALENT CATION TOLERANCE CUTA-RELATED"/>
    <property type="match status" value="1"/>
</dbReference>
<accession>A0A1B0CAF6</accession>
<dbReference type="VEuPathDB" id="VectorBase:LLOJ000929"/>
<dbReference type="EnsemblMetazoa" id="LLOJ000929-RA">
    <property type="protein sequence ID" value="LLOJ000929-PA"/>
    <property type="gene ID" value="LLOJ000929"/>
</dbReference>
<sequence length="150" mass="16667">MQIGLIAKILLTVAIGATFRRFLPLKYNLATMSSSSSTYEPGTHSVAFVTTPDESSAKKLAHLLVERKLAACVNVIPQITSIYDWDGKINEDNEVLLMIKTRTSRVDEICKLVKDNHSYSVAEVISLPIENGNPPYMEWLSKTVLDVAKK</sequence>
<dbReference type="PANTHER" id="PTHR23419:SF8">
    <property type="entry name" value="FI09726P"/>
    <property type="match status" value="1"/>
</dbReference>
<proteinExistence type="inferred from homology"/>
<dbReference type="Proteomes" id="UP000092461">
    <property type="component" value="Unassembled WGS sequence"/>
</dbReference>
<evidence type="ECO:0000256" key="1">
    <source>
        <dbReference type="ARBA" id="ARBA00010169"/>
    </source>
</evidence>
<dbReference type="SUPFAM" id="SSF54913">
    <property type="entry name" value="GlnB-like"/>
    <property type="match status" value="1"/>
</dbReference>
<dbReference type="InterPro" id="IPR015867">
    <property type="entry name" value="N-reg_PII/ATP_PRibTrfase_C"/>
</dbReference>
<dbReference type="InterPro" id="IPR004323">
    <property type="entry name" value="Ion_tolerance_CutA"/>
</dbReference>
<dbReference type="Pfam" id="PF03091">
    <property type="entry name" value="CutA1"/>
    <property type="match status" value="1"/>
</dbReference>
<dbReference type="AlphaFoldDB" id="A0A1B0CAF6"/>
<protein>
    <submittedName>
        <fullName evidence="2 3">Uncharacterized protein</fullName>
    </submittedName>
</protein>
<reference evidence="2" key="2">
    <citation type="journal article" date="2020" name="BMC">
        <title>Leishmania infection induces a limited differential gene expression in the sand fly midgut.</title>
        <authorList>
            <person name="Coutinho-Abreu I.V."/>
            <person name="Serafim T.D."/>
            <person name="Meneses C."/>
            <person name="Kamhawi S."/>
            <person name="Oliveira F."/>
            <person name="Valenzuela J.G."/>
        </authorList>
    </citation>
    <scope>NUCLEOTIDE SEQUENCE</scope>
    <source>
        <strain evidence="2">Jacobina</strain>
        <tissue evidence="2">Midgut</tissue>
    </source>
</reference>